<accession>A0A356LFL3</accession>
<dbReference type="SUPFAM" id="SSF54909">
    <property type="entry name" value="Dimeric alpha+beta barrel"/>
    <property type="match status" value="1"/>
</dbReference>
<dbReference type="AlphaFoldDB" id="A0A356LFL3"/>
<organism evidence="1 2">
    <name type="scientific">Advenella kashmirensis</name>
    <dbReference type="NCBI Taxonomy" id="310575"/>
    <lineage>
        <taxon>Bacteria</taxon>
        <taxon>Pseudomonadati</taxon>
        <taxon>Pseudomonadota</taxon>
        <taxon>Betaproteobacteria</taxon>
        <taxon>Burkholderiales</taxon>
        <taxon>Alcaligenaceae</taxon>
    </lineage>
</organism>
<proteinExistence type="predicted"/>
<dbReference type="InterPro" id="IPR011008">
    <property type="entry name" value="Dimeric_a/b-barrel"/>
</dbReference>
<name>A0A356LFL3_9BURK</name>
<evidence type="ECO:0000313" key="2">
    <source>
        <dbReference type="Proteomes" id="UP000264036"/>
    </source>
</evidence>
<reference evidence="1 2" key="1">
    <citation type="journal article" date="2018" name="Nat. Biotechnol.">
        <title>A standardized bacterial taxonomy based on genome phylogeny substantially revises the tree of life.</title>
        <authorList>
            <person name="Parks D.H."/>
            <person name="Chuvochina M."/>
            <person name="Waite D.W."/>
            <person name="Rinke C."/>
            <person name="Skarshewski A."/>
            <person name="Chaumeil P.A."/>
            <person name="Hugenholtz P."/>
        </authorList>
    </citation>
    <scope>NUCLEOTIDE SEQUENCE [LARGE SCALE GENOMIC DNA]</scope>
    <source>
        <strain evidence="1">UBA10707</strain>
    </source>
</reference>
<dbReference type="Proteomes" id="UP000264036">
    <property type="component" value="Unassembled WGS sequence"/>
</dbReference>
<dbReference type="Gene3D" id="3.30.70.100">
    <property type="match status" value="1"/>
</dbReference>
<comment type="caution">
    <text evidence="1">The sequence shown here is derived from an EMBL/GenBank/DDBJ whole genome shotgun (WGS) entry which is preliminary data.</text>
</comment>
<gene>
    <name evidence="1" type="ORF">DD666_08090</name>
</gene>
<protein>
    <submittedName>
        <fullName evidence="1">Uncharacterized protein</fullName>
    </submittedName>
</protein>
<dbReference type="EMBL" id="DOEK01000020">
    <property type="protein sequence ID" value="HBP29361.1"/>
    <property type="molecule type" value="Genomic_DNA"/>
</dbReference>
<evidence type="ECO:0000313" key="1">
    <source>
        <dbReference type="EMBL" id="HBP29361.1"/>
    </source>
</evidence>
<sequence>MSKKAFYVRHHAKPGKREEVKLIWEKYARAYVEGMKGQIYYVYGFDDTDPDVIIAYQLSDGEATSEDFVKQPWFADYQRETAALLAAPSELRSITPQWIKGDTV</sequence>